<evidence type="ECO:0000313" key="1">
    <source>
        <dbReference type="EMBL" id="KAL2624087.1"/>
    </source>
</evidence>
<comment type="caution">
    <text evidence="1">The sequence shown here is derived from an EMBL/GenBank/DDBJ whole genome shotgun (WGS) entry which is preliminary data.</text>
</comment>
<dbReference type="EMBL" id="JBHFFA010000005">
    <property type="protein sequence ID" value="KAL2624087.1"/>
    <property type="molecule type" value="Genomic_DNA"/>
</dbReference>
<accession>A0ABD1YBG2</accession>
<reference evidence="1 2" key="1">
    <citation type="submission" date="2024-09" db="EMBL/GenBank/DDBJ databases">
        <title>Chromosome-scale assembly of Riccia fluitans.</title>
        <authorList>
            <person name="Paukszto L."/>
            <person name="Sawicki J."/>
            <person name="Karawczyk K."/>
            <person name="Piernik-Szablinska J."/>
            <person name="Szczecinska M."/>
            <person name="Mazdziarz M."/>
        </authorList>
    </citation>
    <scope>NUCLEOTIDE SEQUENCE [LARGE SCALE GENOMIC DNA]</scope>
    <source>
        <strain evidence="1">Rf_01</strain>
        <tissue evidence="1">Aerial parts of the thallus</tissue>
    </source>
</reference>
<organism evidence="1 2">
    <name type="scientific">Riccia fluitans</name>
    <dbReference type="NCBI Taxonomy" id="41844"/>
    <lineage>
        <taxon>Eukaryota</taxon>
        <taxon>Viridiplantae</taxon>
        <taxon>Streptophyta</taxon>
        <taxon>Embryophyta</taxon>
        <taxon>Marchantiophyta</taxon>
        <taxon>Marchantiopsida</taxon>
        <taxon>Marchantiidae</taxon>
        <taxon>Marchantiales</taxon>
        <taxon>Ricciaceae</taxon>
        <taxon>Riccia</taxon>
    </lineage>
</organism>
<protein>
    <submittedName>
        <fullName evidence="1">Uncharacterized protein</fullName>
    </submittedName>
</protein>
<name>A0ABD1YBG2_9MARC</name>
<dbReference type="Proteomes" id="UP001605036">
    <property type="component" value="Unassembled WGS sequence"/>
</dbReference>
<keyword evidence="2" id="KW-1185">Reference proteome</keyword>
<sequence>MDQNRHWLSWFHRALIESRESIFQSLYATRGSCYYEKKRRSERGNVGLLTEVPGLGEGPLLSKVSLTAAPLATEN</sequence>
<proteinExistence type="predicted"/>
<gene>
    <name evidence="1" type="ORF">R1flu_008332</name>
</gene>
<evidence type="ECO:0000313" key="2">
    <source>
        <dbReference type="Proteomes" id="UP001605036"/>
    </source>
</evidence>
<dbReference type="AlphaFoldDB" id="A0ABD1YBG2"/>